<dbReference type="STRING" id="1192197.JBW_04404"/>
<dbReference type="KEGG" id="pft:JBW_04404"/>
<dbReference type="RefSeq" id="WP_007960068.1">
    <property type="nucleotide sequence ID" value="NZ_CP010978.1"/>
</dbReference>
<dbReference type="SUPFAM" id="SSF55874">
    <property type="entry name" value="ATPase domain of HSP90 chaperone/DNA topoisomerase II/histidine kinase"/>
    <property type="match status" value="1"/>
</dbReference>
<name>I8TQ19_9FIRM</name>
<organism evidence="2 3">
    <name type="scientific">Pelosinus fermentans JBW45</name>
    <dbReference type="NCBI Taxonomy" id="1192197"/>
    <lineage>
        <taxon>Bacteria</taxon>
        <taxon>Bacillati</taxon>
        <taxon>Bacillota</taxon>
        <taxon>Negativicutes</taxon>
        <taxon>Selenomonadales</taxon>
        <taxon>Sporomusaceae</taxon>
        <taxon>Pelosinus</taxon>
    </lineage>
</organism>
<accession>I8TQ19</accession>
<dbReference type="PANTHER" id="PTHR32387">
    <property type="entry name" value="WU:FJ29H11"/>
    <property type="match status" value="1"/>
</dbReference>
<feature type="domain" description="Sacsin/Nov" evidence="1">
    <location>
        <begin position="38"/>
        <end position="233"/>
    </location>
</feature>
<dbReference type="AlphaFoldDB" id="I8TQ19"/>
<dbReference type="InterPro" id="IPR052957">
    <property type="entry name" value="Auxin_embryo_med"/>
</dbReference>
<evidence type="ECO:0000313" key="3">
    <source>
        <dbReference type="Proteomes" id="UP000005361"/>
    </source>
</evidence>
<dbReference type="NCBIfam" id="NF047352">
    <property type="entry name" value="P_loop_sacsin"/>
    <property type="match status" value="1"/>
</dbReference>
<gene>
    <name evidence="2" type="ORF">JBW_04404</name>
</gene>
<reference evidence="3" key="2">
    <citation type="submission" date="2015-02" db="EMBL/GenBank/DDBJ databases">
        <title>Complete Genome Sequence of Pelosinus fermentans JBW45.</title>
        <authorList>
            <person name="De Leon K.B."/>
            <person name="Utturkar S.M."/>
            <person name="Camilleri L.B."/>
            <person name="Arkin A.P."/>
            <person name="Fields M.W."/>
            <person name="Brown S.D."/>
            <person name="Wall J.D."/>
        </authorList>
    </citation>
    <scope>NUCLEOTIDE SEQUENCE [LARGE SCALE GENOMIC DNA]</scope>
    <source>
        <strain evidence="3">JBW45</strain>
    </source>
</reference>
<dbReference type="InterPro" id="IPR058210">
    <property type="entry name" value="SACS/Nov_dom"/>
</dbReference>
<reference evidence="2 3" key="1">
    <citation type="journal article" date="2015" name="Genome Announc.">
        <title>Complete Genome Sequence of Pelosinus fermentans JBW45, a Member of a Remarkably Competitive Group of Negativicutes in the Firmicutes Phylum.</title>
        <authorList>
            <person name="De Leon K.B."/>
            <person name="Utturkar S.M."/>
            <person name="Camilleri L.B."/>
            <person name="Elias D.A."/>
            <person name="Arkin A.P."/>
            <person name="Fields M.W."/>
            <person name="Brown S.D."/>
            <person name="Wall J.D."/>
        </authorList>
    </citation>
    <scope>NUCLEOTIDE SEQUENCE [LARGE SCALE GENOMIC DNA]</scope>
    <source>
        <strain evidence="2 3">JBW45</strain>
    </source>
</reference>
<protein>
    <recommendedName>
        <fullName evidence="1">Sacsin/Nov domain-containing protein</fullName>
    </recommendedName>
</protein>
<dbReference type="InterPro" id="IPR036890">
    <property type="entry name" value="HATPase_C_sf"/>
</dbReference>
<evidence type="ECO:0000259" key="1">
    <source>
        <dbReference type="Pfam" id="PF25794"/>
    </source>
</evidence>
<dbReference type="EMBL" id="CP010978">
    <property type="protein sequence ID" value="AJQ29735.1"/>
    <property type="molecule type" value="Genomic_DNA"/>
</dbReference>
<dbReference type="Pfam" id="PF25794">
    <property type="entry name" value="SACS"/>
    <property type="match status" value="1"/>
</dbReference>
<dbReference type="Proteomes" id="UP000005361">
    <property type="component" value="Chromosome"/>
</dbReference>
<dbReference type="Gene3D" id="3.30.565.10">
    <property type="entry name" value="Histidine kinase-like ATPase, C-terminal domain"/>
    <property type="match status" value="1"/>
</dbReference>
<dbReference type="PANTHER" id="PTHR32387:SF0">
    <property type="entry name" value="PROTEIN NO VEIN"/>
    <property type="match status" value="1"/>
</dbReference>
<sequence>MSLQTDIERIFSDNTNYINPSQAVNQASSLNALSGDLYTDSKRFIYELLQNADDSSQNNEVVKVWIKIFNDKLVVAHSGKPFTTRDLQGICNVNNGTKKSDLTKTGYKGIGFKSVFGQSDKVTIFSNMEYFRFDSSYPFEWNWDEAKIIWEKKNDREFQFPWQIIPIYTKAEEIDEPINQFLENIEANVATIIQMKNVNETSLAVGKLSQNLNMFLFLKNISEINFDVMESVSIEINRSEKDRIILKNGNASKSDWLINTISLTVPNDVKTALQDERNIPDKLLNTDSIELTLAAKVGNDGITKISEQETLLYSYLPTDERKYSLPVLVNTSFLTTANRESLHADSK</sequence>
<proteinExistence type="predicted"/>
<evidence type="ECO:0000313" key="2">
    <source>
        <dbReference type="EMBL" id="AJQ29735.1"/>
    </source>
</evidence>
<dbReference type="HOGENOM" id="CLU_798890_0_0_9"/>